<evidence type="ECO:0000313" key="2">
    <source>
        <dbReference type="Proteomes" id="UP000478052"/>
    </source>
</evidence>
<name>A0A6G0YHZ2_APHCR</name>
<organism evidence="1 2">
    <name type="scientific">Aphis craccivora</name>
    <name type="common">Cowpea aphid</name>
    <dbReference type="NCBI Taxonomy" id="307492"/>
    <lineage>
        <taxon>Eukaryota</taxon>
        <taxon>Metazoa</taxon>
        <taxon>Ecdysozoa</taxon>
        <taxon>Arthropoda</taxon>
        <taxon>Hexapoda</taxon>
        <taxon>Insecta</taxon>
        <taxon>Pterygota</taxon>
        <taxon>Neoptera</taxon>
        <taxon>Paraneoptera</taxon>
        <taxon>Hemiptera</taxon>
        <taxon>Sternorrhyncha</taxon>
        <taxon>Aphidomorpha</taxon>
        <taxon>Aphidoidea</taxon>
        <taxon>Aphididae</taxon>
        <taxon>Aphidini</taxon>
        <taxon>Aphis</taxon>
        <taxon>Aphis</taxon>
    </lineage>
</organism>
<dbReference type="AlphaFoldDB" id="A0A6G0YHZ2"/>
<keyword evidence="2" id="KW-1185">Reference proteome</keyword>
<evidence type="ECO:0000313" key="1">
    <source>
        <dbReference type="EMBL" id="KAF0756299.1"/>
    </source>
</evidence>
<dbReference type="EMBL" id="VUJU01003889">
    <property type="protein sequence ID" value="KAF0756299.1"/>
    <property type="molecule type" value="Genomic_DNA"/>
</dbReference>
<dbReference type="Proteomes" id="UP000478052">
    <property type="component" value="Unassembled WGS sequence"/>
</dbReference>
<gene>
    <name evidence="1" type="ORF">FWK35_00031058</name>
</gene>
<comment type="caution">
    <text evidence="1">The sequence shown here is derived from an EMBL/GenBank/DDBJ whole genome shotgun (WGS) entry which is preliminary data.</text>
</comment>
<proteinExistence type="predicted"/>
<protein>
    <submittedName>
        <fullName evidence="1">Uncharacterized protein</fullName>
    </submittedName>
</protein>
<sequence length="141" mass="16878">MLFLNSERSDECIDFTMIITSRNNAQISNFAGGFRWKSEYPCCIIEVKSKHFPTVFKEIEKEKKSVRFESNDSTKQFANFHDFDEFLSIFELQTLIKKICVYYFDWAKKILSKFSPYVPYEFSNLYEICRKSEICKLKIQH</sequence>
<accession>A0A6G0YHZ2</accession>
<reference evidence="1 2" key="1">
    <citation type="submission" date="2019-08" db="EMBL/GenBank/DDBJ databases">
        <title>Whole genome of Aphis craccivora.</title>
        <authorList>
            <person name="Voronova N.V."/>
            <person name="Shulinski R.S."/>
            <person name="Bandarenka Y.V."/>
            <person name="Zhorov D.G."/>
            <person name="Warner D."/>
        </authorList>
    </citation>
    <scope>NUCLEOTIDE SEQUENCE [LARGE SCALE GENOMIC DNA]</scope>
    <source>
        <strain evidence="1">180601</strain>
        <tissue evidence="1">Whole Body</tissue>
    </source>
</reference>